<organism evidence="9 10">
    <name type="scientific">Meridianimarinicoccus roseus</name>
    <dbReference type="NCBI Taxonomy" id="2072018"/>
    <lineage>
        <taxon>Bacteria</taxon>
        <taxon>Pseudomonadati</taxon>
        <taxon>Pseudomonadota</taxon>
        <taxon>Alphaproteobacteria</taxon>
        <taxon>Rhodobacterales</taxon>
        <taxon>Paracoccaceae</taxon>
        <taxon>Meridianimarinicoccus</taxon>
    </lineage>
</organism>
<protein>
    <submittedName>
        <fullName evidence="9">Flagellar motor protein MotA</fullName>
    </submittedName>
</protein>
<dbReference type="Proteomes" id="UP000245680">
    <property type="component" value="Unassembled WGS sequence"/>
</dbReference>
<gene>
    <name evidence="9" type="ORF">DKT77_18755</name>
</gene>
<dbReference type="InterPro" id="IPR050790">
    <property type="entry name" value="ExbB/TolQ_transport"/>
</dbReference>
<evidence type="ECO:0000256" key="3">
    <source>
        <dbReference type="ARBA" id="ARBA00022692"/>
    </source>
</evidence>
<comment type="caution">
    <text evidence="9">The sequence shown here is derived from an EMBL/GenBank/DDBJ whole genome shotgun (WGS) entry which is preliminary data.</text>
</comment>
<name>A0A2V2LD32_9RHOB</name>
<evidence type="ECO:0000256" key="5">
    <source>
        <dbReference type="ARBA" id="ARBA00023136"/>
    </source>
</evidence>
<evidence type="ECO:0000313" key="10">
    <source>
        <dbReference type="Proteomes" id="UP000245680"/>
    </source>
</evidence>
<dbReference type="PANTHER" id="PTHR30625:SF11">
    <property type="entry name" value="MOTA_TOLQ_EXBB PROTON CHANNEL DOMAIN-CONTAINING PROTEIN"/>
    <property type="match status" value="1"/>
</dbReference>
<sequence>MSALLDVMLAGGPIVMILALLSLVSLTVIAAKLLQLSGALSGESDRERALHLWSEGDRTAALAAMEQGRTAVDRLLRQAMTGLRSGLPRAVLDDDLEWRGNAEIAVLNRNIRFLELTAMVSPLMGLLGTVLGMIQAFRELALAEGAANASLLAAGIWQALLTTAVGLVVAIPAAIAATLLAARVETVAQRIEATVGRLFAIEDRLD</sequence>
<feature type="transmembrane region" description="Helical" evidence="7">
    <location>
        <begin position="12"/>
        <end position="34"/>
    </location>
</feature>
<dbReference type="EMBL" id="QGKU01000060">
    <property type="protein sequence ID" value="PWR01196.1"/>
    <property type="molecule type" value="Genomic_DNA"/>
</dbReference>
<keyword evidence="9" id="KW-0282">Flagellum</keyword>
<accession>A0A2V2LD32</accession>
<keyword evidence="3 7" id="KW-0812">Transmembrane</keyword>
<evidence type="ECO:0000259" key="8">
    <source>
        <dbReference type="Pfam" id="PF01618"/>
    </source>
</evidence>
<keyword evidence="5 7" id="KW-0472">Membrane</keyword>
<keyword evidence="9" id="KW-0969">Cilium</keyword>
<keyword evidence="4 7" id="KW-1133">Transmembrane helix</keyword>
<dbReference type="GO" id="GO:0005886">
    <property type="term" value="C:plasma membrane"/>
    <property type="evidence" value="ECO:0007669"/>
    <property type="project" value="UniProtKB-SubCell"/>
</dbReference>
<comment type="subcellular location">
    <subcellularLocation>
        <location evidence="1">Cell membrane</location>
        <topology evidence="1">Multi-pass membrane protein</topology>
    </subcellularLocation>
    <subcellularLocation>
        <location evidence="6">Membrane</location>
        <topology evidence="6">Multi-pass membrane protein</topology>
    </subcellularLocation>
</comment>
<evidence type="ECO:0000256" key="2">
    <source>
        <dbReference type="ARBA" id="ARBA00022475"/>
    </source>
</evidence>
<keyword evidence="10" id="KW-1185">Reference proteome</keyword>
<keyword evidence="2" id="KW-1003">Cell membrane</keyword>
<dbReference type="InterPro" id="IPR002898">
    <property type="entry name" value="MotA_ExbB_proton_chnl"/>
</dbReference>
<feature type="transmembrane region" description="Helical" evidence="7">
    <location>
        <begin position="157"/>
        <end position="182"/>
    </location>
</feature>
<evidence type="ECO:0000256" key="6">
    <source>
        <dbReference type="RuleBase" id="RU004057"/>
    </source>
</evidence>
<evidence type="ECO:0000256" key="1">
    <source>
        <dbReference type="ARBA" id="ARBA00004651"/>
    </source>
</evidence>
<comment type="similarity">
    <text evidence="6">Belongs to the exbB/tolQ family.</text>
</comment>
<dbReference type="Pfam" id="PF01618">
    <property type="entry name" value="MotA_ExbB"/>
    <property type="match status" value="1"/>
</dbReference>
<feature type="domain" description="MotA/TolQ/ExbB proton channel" evidence="8">
    <location>
        <begin position="70"/>
        <end position="192"/>
    </location>
</feature>
<proteinExistence type="inferred from homology"/>
<evidence type="ECO:0000256" key="4">
    <source>
        <dbReference type="ARBA" id="ARBA00022989"/>
    </source>
</evidence>
<evidence type="ECO:0000256" key="7">
    <source>
        <dbReference type="SAM" id="Phobius"/>
    </source>
</evidence>
<keyword evidence="6" id="KW-0653">Protein transport</keyword>
<feature type="transmembrane region" description="Helical" evidence="7">
    <location>
        <begin position="116"/>
        <end position="137"/>
    </location>
</feature>
<dbReference type="AlphaFoldDB" id="A0A2V2LD32"/>
<keyword evidence="6" id="KW-0813">Transport</keyword>
<dbReference type="PANTHER" id="PTHR30625">
    <property type="entry name" value="PROTEIN TOLQ"/>
    <property type="match status" value="1"/>
</dbReference>
<dbReference type="GO" id="GO:0017038">
    <property type="term" value="P:protein import"/>
    <property type="evidence" value="ECO:0007669"/>
    <property type="project" value="TreeGrafter"/>
</dbReference>
<dbReference type="RefSeq" id="WP_109813180.1">
    <property type="nucleotide sequence ID" value="NZ_QGKU01000060.1"/>
</dbReference>
<evidence type="ECO:0000313" key="9">
    <source>
        <dbReference type="EMBL" id="PWR01196.1"/>
    </source>
</evidence>
<keyword evidence="9" id="KW-0966">Cell projection</keyword>
<reference evidence="9 10" key="1">
    <citation type="submission" date="2018-05" db="EMBL/GenBank/DDBJ databases">
        <title>Rhodobacteraceae gen. nov., sp. nov. isolated from sea water.</title>
        <authorList>
            <person name="Ren Y."/>
        </authorList>
    </citation>
    <scope>NUCLEOTIDE SEQUENCE [LARGE SCALE GENOMIC DNA]</scope>
    <source>
        <strain evidence="9 10">TG-679</strain>
    </source>
</reference>
<dbReference type="OrthoDB" id="4045at2"/>